<dbReference type="EMBL" id="WMII01000016">
    <property type="protein sequence ID" value="MTH65763.1"/>
    <property type="molecule type" value="Genomic_DNA"/>
</dbReference>
<organism evidence="4 5">
    <name type="scientific">Paracoccus shanxieyensis</name>
    <dbReference type="NCBI Taxonomy" id="2675752"/>
    <lineage>
        <taxon>Bacteria</taxon>
        <taxon>Pseudomonadati</taxon>
        <taxon>Pseudomonadota</taxon>
        <taxon>Alphaproteobacteria</taxon>
        <taxon>Rhodobacterales</taxon>
        <taxon>Paracoccaceae</taxon>
        <taxon>Paracoccus</taxon>
    </lineage>
</organism>
<dbReference type="InterPro" id="IPR050546">
    <property type="entry name" value="Glycosyl_Hydrlase_16"/>
</dbReference>
<dbReference type="Gene3D" id="2.150.10.10">
    <property type="entry name" value="Serralysin-like metalloprotease, C-terminal"/>
    <property type="match status" value="2"/>
</dbReference>
<evidence type="ECO:0000256" key="2">
    <source>
        <dbReference type="SAM" id="MobiDB-lite"/>
    </source>
</evidence>
<dbReference type="PANTHER" id="PTHR10963">
    <property type="entry name" value="GLYCOSYL HYDROLASE-RELATED"/>
    <property type="match status" value="1"/>
</dbReference>
<dbReference type="GO" id="GO:0005975">
    <property type="term" value="P:carbohydrate metabolic process"/>
    <property type="evidence" value="ECO:0007669"/>
    <property type="project" value="InterPro"/>
</dbReference>
<protein>
    <submittedName>
        <fullName evidence="4">Family 16 glycosylhydrolase</fullName>
    </submittedName>
</protein>
<evidence type="ECO:0000313" key="4">
    <source>
        <dbReference type="EMBL" id="MTH65763.1"/>
    </source>
</evidence>
<proteinExistence type="inferred from homology"/>
<dbReference type="RefSeq" id="WP_155045640.1">
    <property type="nucleotide sequence ID" value="NZ_WMIH01000016.1"/>
</dbReference>
<gene>
    <name evidence="4" type="ORF">GL284_15940</name>
</gene>
<dbReference type="PANTHER" id="PTHR10963:SF60">
    <property type="entry name" value="GRAM-NEGATIVE BACTERIA-BINDING PROTEIN 1-RELATED"/>
    <property type="match status" value="1"/>
</dbReference>
<evidence type="ECO:0000259" key="3">
    <source>
        <dbReference type="PROSITE" id="PS51762"/>
    </source>
</evidence>
<feature type="region of interest" description="Disordered" evidence="2">
    <location>
        <begin position="668"/>
        <end position="764"/>
    </location>
</feature>
<dbReference type="Pfam" id="PF00353">
    <property type="entry name" value="HemolysinCabind"/>
    <property type="match status" value="3"/>
</dbReference>
<comment type="similarity">
    <text evidence="1">Belongs to the glycosyl hydrolase 16 family.</text>
</comment>
<dbReference type="AlphaFoldDB" id="A0A6L6IZR0"/>
<dbReference type="SUPFAM" id="SSF49899">
    <property type="entry name" value="Concanavalin A-like lectins/glucanases"/>
    <property type="match status" value="1"/>
</dbReference>
<keyword evidence="5" id="KW-1185">Reference proteome</keyword>
<feature type="compositionally biased region" description="Basic and acidic residues" evidence="2">
    <location>
        <begin position="721"/>
        <end position="738"/>
    </location>
</feature>
<evidence type="ECO:0000313" key="5">
    <source>
        <dbReference type="Proteomes" id="UP000478740"/>
    </source>
</evidence>
<feature type="domain" description="GH16" evidence="3">
    <location>
        <begin position="1"/>
        <end position="324"/>
    </location>
</feature>
<name>A0A6L6IZR0_9RHOB</name>
<dbReference type="InterPro" id="IPR011049">
    <property type="entry name" value="Serralysin-like_metalloprot_C"/>
</dbReference>
<reference evidence="4 5" key="1">
    <citation type="submission" date="2019-11" db="EMBL/GenBank/DDBJ databases">
        <authorList>
            <person name="Dong K."/>
        </authorList>
    </citation>
    <scope>NUCLEOTIDE SEQUENCE [LARGE SCALE GENOMIC DNA]</scope>
    <source>
        <strain evidence="4 5">DK608</strain>
    </source>
</reference>
<feature type="compositionally biased region" description="Pro residues" evidence="2">
    <location>
        <begin position="691"/>
        <end position="702"/>
    </location>
</feature>
<dbReference type="SUPFAM" id="SSF51120">
    <property type="entry name" value="beta-Roll"/>
    <property type="match status" value="3"/>
</dbReference>
<dbReference type="InterPro" id="IPR000757">
    <property type="entry name" value="Beta-glucanase-like"/>
</dbReference>
<sequence length="849" mass="91237">MPDLSRYELVFRDDFDSPDLNAYRGGKGLWSTSSRRDDIMTNGPQSVFLSDATTTEDGRKVGIDPLTISDGKLNIGSGVIPDHKRDLVDSALANVGREGDAQNVRYYTGMVSTADTWAQAYGYYEITAEIPVGNGHWPAFWLAPAGTGWPPEIDIFEAYGQSVGDRNTPPGGRFTVASFFDRYDLDGNPTQSVDVTNPYDLDENGNPAAPIVRQQQGGTQYMFRDTVDVEREFGGNLHDGAWTWAVEWTPDYIAFYFGRDRGSLVEVFRTPTPQDLTTPMYTIINDQISSTWGWNPEAGLDHLTFADGNEFSIESVSVYAMRPDRQITAQGVGATIIDDARGASITGSVGDDIIVTGGGAGQDFIDLNGGSDIVHVMRGTGNAILSGFGADDHIVLEGFNLDGAQDALARLTQVGNDVWLSNGAYPADPQTVIFRDTRVADFRSEQFVIRWSETPDVWSSLAVDDRWLTDTDRDGRVTAHADGSRLSDGLANHPGGVTLQGGVSGDQHYVYRPNTVVREAAGGGVDTVYTSRSHVLAAHVENLIALPGAQNATLTGNDGDNRIQGNAHANTLAGGRGADLIVSLGDDRILHQFGDGHDVVLGFDGHDTLQLRGYAIDDLEDLRARLVQDGGDVRLDLGQGDSITFRDTALSVFDADSFDILRGDNAFGASAPDPFTRPSTEVAGTVGGPGPQQPEPQPPPAPHILNGTKWRDTLDGSDQDDLIRGRNGDDVLRGHAGNDRLLGGHGTNRMDGGSGNDTLNSQGRGDTMFGGAGDDLFYIGRHSTDARIMDFAAGDRLDISRFTGGPQDVLLTRHGGWTAVAVADGDGWSELLRVRGVTPAELSDWLITG</sequence>
<dbReference type="PROSITE" id="PS51762">
    <property type="entry name" value="GH16_2"/>
    <property type="match status" value="1"/>
</dbReference>
<dbReference type="InterPro" id="IPR013320">
    <property type="entry name" value="ConA-like_dom_sf"/>
</dbReference>
<dbReference type="PRINTS" id="PR00313">
    <property type="entry name" value="CABNDNGRPT"/>
</dbReference>
<accession>A0A6L6IZR0</accession>
<dbReference type="GO" id="GO:0004553">
    <property type="term" value="F:hydrolase activity, hydrolyzing O-glycosyl compounds"/>
    <property type="evidence" value="ECO:0007669"/>
    <property type="project" value="InterPro"/>
</dbReference>
<dbReference type="GO" id="GO:0005509">
    <property type="term" value="F:calcium ion binding"/>
    <property type="evidence" value="ECO:0007669"/>
    <property type="project" value="InterPro"/>
</dbReference>
<evidence type="ECO:0000256" key="1">
    <source>
        <dbReference type="ARBA" id="ARBA00006865"/>
    </source>
</evidence>
<dbReference type="Proteomes" id="UP000478740">
    <property type="component" value="Unassembled WGS sequence"/>
</dbReference>
<comment type="caution">
    <text evidence="4">The sequence shown here is derived from an EMBL/GenBank/DDBJ whole genome shotgun (WGS) entry which is preliminary data.</text>
</comment>
<dbReference type="InterPro" id="IPR001343">
    <property type="entry name" value="Hemolysn_Ca-bd"/>
</dbReference>
<dbReference type="Gene3D" id="2.60.120.200">
    <property type="match status" value="1"/>
</dbReference>